<reference evidence="1" key="1">
    <citation type="submission" date="2018-08" db="EMBL/GenBank/DDBJ databases">
        <authorList>
            <person name="Guldener U."/>
        </authorList>
    </citation>
    <scope>NUCLEOTIDE SEQUENCE</scope>
    <source>
        <strain evidence="1">UB2</strain>
    </source>
</reference>
<proteinExistence type="predicted"/>
<evidence type="ECO:0000313" key="2">
    <source>
        <dbReference type="Proteomes" id="UP000658997"/>
    </source>
</evidence>
<gene>
    <name evidence="1" type="ORF">UBRO2_01981</name>
</gene>
<comment type="caution">
    <text evidence="1">The sequence shown here is derived from an EMBL/GenBank/DDBJ whole genome shotgun (WGS) entry which is preliminary data.</text>
</comment>
<dbReference type="AlphaFoldDB" id="A0A8H8TQL3"/>
<organism evidence="1 2">
    <name type="scientific">Ustilago bromivora</name>
    <dbReference type="NCBI Taxonomy" id="307758"/>
    <lineage>
        <taxon>Eukaryota</taxon>
        <taxon>Fungi</taxon>
        <taxon>Dikarya</taxon>
        <taxon>Basidiomycota</taxon>
        <taxon>Ustilaginomycotina</taxon>
        <taxon>Ustilaginomycetes</taxon>
        <taxon>Ustilaginales</taxon>
        <taxon>Ustilaginaceae</taxon>
        <taxon>Ustilago</taxon>
    </lineage>
</organism>
<dbReference type="Proteomes" id="UP000658997">
    <property type="component" value="Unassembled WGS sequence"/>
</dbReference>
<protein>
    <submittedName>
        <fullName evidence="1">Uncharacterized protein</fullName>
    </submittedName>
</protein>
<dbReference type="EMBL" id="ULHB01000028">
    <property type="protein sequence ID" value="SYW77789.1"/>
    <property type="molecule type" value="Genomic_DNA"/>
</dbReference>
<accession>A0A8H8TQL3</accession>
<sequence length="121" mass="13362">MNVYYVSKRCWDCYTERSYFDKIWCAAPLQCIVGTFEPSSSASSAAGTITKSNFTSDLPTSSTMSYSTNITPKTNIKIVFGCMTFGAPGAEQARVHERSDCRSILDIFASQGHTELDTARM</sequence>
<keyword evidence="2" id="KW-1185">Reference proteome</keyword>
<name>A0A8H8TQL3_9BASI</name>
<evidence type="ECO:0000313" key="1">
    <source>
        <dbReference type="EMBL" id="SYW77789.1"/>
    </source>
</evidence>